<organism evidence="2 3">
    <name type="scientific">Clostridium paraputrificum</name>
    <dbReference type="NCBI Taxonomy" id="29363"/>
    <lineage>
        <taxon>Bacteria</taxon>
        <taxon>Bacillati</taxon>
        <taxon>Bacillota</taxon>
        <taxon>Clostridia</taxon>
        <taxon>Eubacteriales</taxon>
        <taxon>Clostridiaceae</taxon>
        <taxon>Clostridium</taxon>
    </lineage>
</organism>
<dbReference type="RefSeq" id="WP_027096940.1">
    <property type="nucleotide sequence ID" value="NZ_CABHIH010000002.1"/>
</dbReference>
<protein>
    <recommendedName>
        <fullName evidence="1">HMA domain-containing protein</fullName>
    </recommendedName>
</protein>
<dbReference type="Proteomes" id="UP000092714">
    <property type="component" value="Unassembled WGS sequence"/>
</dbReference>
<evidence type="ECO:0000259" key="1">
    <source>
        <dbReference type="PROSITE" id="PS50846"/>
    </source>
</evidence>
<dbReference type="AlphaFoldDB" id="A0A173XW57"/>
<sequence length="69" mass="7792">MAKFKIEMNGMSCMHCVGHVKNAFEDCGKVRGMDVEINKAVIEGDLTEEEIKDIIEDEGYDVVKIEKID</sequence>
<dbReference type="CDD" id="cd00371">
    <property type="entry name" value="HMA"/>
    <property type="match status" value="1"/>
</dbReference>
<reference evidence="2 3" key="1">
    <citation type="submission" date="2016-06" db="EMBL/GenBank/DDBJ databases">
        <authorList>
            <person name="Kjaerup R.B."/>
            <person name="Dalgaard T.S."/>
            <person name="Juul-Madsen H.R."/>
        </authorList>
    </citation>
    <scope>NUCLEOTIDE SEQUENCE [LARGE SCALE GENOMIC DNA]</scope>
    <source>
        <strain evidence="2 3">373-A1</strain>
    </source>
</reference>
<name>A0A173XW57_9CLOT</name>
<dbReference type="SUPFAM" id="SSF55008">
    <property type="entry name" value="HMA, heavy metal-associated domain"/>
    <property type="match status" value="1"/>
</dbReference>
<dbReference type="PROSITE" id="PS50846">
    <property type="entry name" value="HMA_2"/>
    <property type="match status" value="1"/>
</dbReference>
<dbReference type="Pfam" id="PF00403">
    <property type="entry name" value="HMA"/>
    <property type="match status" value="1"/>
</dbReference>
<dbReference type="InterPro" id="IPR006121">
    <property type="entry name" value="HMA_dom"/>
</dbReference>
<dbReference type="InterPro" id="IPR036163">
    <property type="entry name" value="HMA_dom_sf"/>
</dbReference>
<dbReference type="GeneID" id="42774776"/>
<evidence type="ECO:0000313" key="2">
    <source>
        <dbReference type="EMBL" id="OBY10853.1"/>
    </source>
</evidence>
<dbReference type="OrthoDB" id="9813965at2"/>
<dbReference type="Gene3D" id="3.30.70.100">
    <property type="match status" value="1"/>
</dbReference>
<proteinExistence type="predicted"/>
<evidence type="ECO:0000313" key="3">
    <source>
        <dbReference type="Proteomes" id="UP000092714"/>
    </source>
</evidence>
<dbReference type="GO" id="GO:0046872">
    <property type="term" value="F:metal ion binding"/>
    <property type="evidence" value="ECO:0007669"/>
    <property type="project" value="InterPro"/>
</dbReference>
<comment type="caution">
    <text evidence="2">The sequence shown here is derived from an EMBL/GenBank/DDBJ whole genome shotgun (WGS) entry which is preliminary data.</text>
</comment>
<dbReference type="EMBL" id="MAPZ01000019">
    <property type="protein sequence ID" value="OBY10853.1"/>
    <property type="molecule type" value="Genomic_DNA"/>
</dbReference>
<accession>A0A173XW57</accession>
<keyword evidence="3" id="KW-1185">Reference proteome</keyword>
<gene>
    <name evidence="2" type="ORF">CP373A1_10145</name>
</gene>
<feature type="domain" description="HMA" evidence="1">
    <location>
        <begin position="2"/>
        <end position="63"/>
    </location>
</feature>